<gene>
    <name evidence="1" type="ORF">PHET_06329</name>
</gene>
<evidence type="ECO:0000313" key="1">
    <source>
        <dbReference type="EMBL" id="KAF5395186.1"/>
    </source>
</evidence>
<sequence>MWNYLRGSPEQELPSTVMKCYLTFMDDPSCSYVSSAVADNDVVIVPVATTTATSVEGPLTRRRISRRVLRPWEQYVAVDRPRTIRDGLASSFQQSPTGVIHQSMSLDVPQSIAHFFLGTQGRWWALLGNAVSGTFAPLFTYLLDQRRCYCAISYGIAREIDLVPRCRIPLRCVGNTSVTYFGAHRFPFKKEPLIVGVYCGPSKPSSFAEFLLGCINKTPSLTARWSATHTESHNAVQPAKCYP</sequence>
<dbReference type="EMBL" id="LUCH01017237">
    <property type="protein sequence ID" value="KAF5395186.1"/>
    <property type="molecule type" value="Genomic_DNA"/>
</dbReference>
<dbReference type="AlphaFoldDB" id="A0A8J4SP74"/>
<protein>
    <submittedName>
        <fullName evidence="1">Uncharacterized protein</fullName>
    </submittedName>
</protein>
<comment type="caution">
    <text evidence="1">The sequence shown here is derived from an EMBL/GenBank/DDBJ whole genome shotgun (WGS) entry which is preliminary data.</text>
</comment>
<dbReference type="Proteomes" id="UP000748531">
    <property type="component" value="Unassembled WGS sequence"/>
</dbReference>
<evidence type="ECO:0000313" key="2">
    <source>
        <dbReference type="Proteomes" id="UP000748531"/>
    </source>
</evidence>
<organism evidence="1 2">
    <name type="scientific">Paragonimus heterotremus</name>
    <dbReference type="NCBI Taxonomy" id="100268"/>
    <lineage>
        <taxon>Eukaryota</taxon>
        <taxon>Metazoa</taxon>
        <taxon>Spiralia</taxon>
        <taxon>Lophotrochozoa</taxon>
        <taxon>Platyhelminthes</taxon>
        <taxon>Trematoda</taxon>
        <taxon>Digenea</taxon>
        <taxon>Plagiorchiida</taxon>
        <taxon>Troglotremata</taxon>
        <taxon>Troglotrematidae</taxon>
        <taxon>Paragonimus</taxon>
    </lineage>
</organism>
<name>A0A8J4SP74_9TREM</name>
<accession>A0A8J4SP74</accession>
<dbReference type="OrthoDB" id="10036512at2759"/>
<proteinExistence type="predicted"/>
<reference evidence="1" key="1">
    <citation type="submission" date="2019-05" db="EMBL/GenBank/DDBJ databases">
        <title>Annotation for the trematode Paragonimus heterotremus.</title>
        <authorList>
            <person name="Choi Y.-J."/>
        </authorList>
    </citation>
    <scope>NUCLEOTIDE SEQUENCE</scope>
    <source>
        <strain evidence="1">LC</strain>
    </source>
</reference>
<keyword evidence="2" id="KW-1185">Reference proteome</keyword>